<feature type="domain" description="Zinc knuckle CX2CX4HX4C" evidence="2">
    <location>
        <begin position="169"/>
        <end position="215"/>
    </location>
</feature>
<dbReference type="RefSeq" id="XP_018443474.2">
    <property type="nucleotide sequence ID" value="XM_018587972.2"/>
</dbReference>
<protein>
    <submittedName>
        <fullName evidence="4">Uncharacterized protein LOC108815338</fullName>
    </submittedName>
</protein>
<dbReference type="Pfam" id="PF14111">
    <property type="entry name" value="DUF4283"/>
    <property type="match status" value="1"/>
</dbReference>
<accession>A0A6J0K926</accession>
<proteinExistence type="predicted"/>
<sequence length="486" mass="54837">MDHALMALSLDEEETPFVMPDLPGFSSAEENKLSLMGRILNPRCQKMSSLIMKMPRKWQKEGRVRGIALSPERFQFIFKYEHDLVDVLERGVQTHQEWVIVLERWVENPPEDYLQFIPVWVQISKIPVNCYTVGALTALGDLVGKTVVVAFDPTKPVTQNFIRVKVNFNVAHPLKSSRTISLKGGTEAVVHFHYEKIQKRCFNCQRLNHEKDYCPLVVRQRQEDARLRREKMAANLVKKPLVLPEDDILFGVLEEEQVGMDPATGRWKIAKEVLEEMRRYLLADTGESKMVKVGKVQESVRSAEKDPMLQRSVLRLEPPPIITTDLNKGKGLVFDYSEKMGESKANSVKSNPTKLMADSFKALSADSFISSPVLKIATEEEDSSVDISSRKPSYPTVFKASNFAPCSSGVGKKRSAVRKRPPRAVRLQKRRELELAEINSNDGVGEGKQTVGNKKRKCSVEEVATPTTIKAVCLKVVPYEGSPKQL</sequence>
<feature type="domain" description="DUF4283" evidence="1">
    <location>
        <begin position="28"/>
        <end position="108"/>
    </location>
</feature>
<dbReference type="PANTHER" id="PTHR31286:SF178">
    <property type="entry name" value="DUF4283 DOMAIN-CONTAINING PROTEIN"/>
    <property type="match status" value="1"/>
</dbReference>
<dbReference type="KEGG" id="rsz:108815338"/>
<name>A0A6J0K926_RAPSA</name>
<dbReference type="GeneID" id="108815338"/>
<evidence type="ECO:0000259" key="2">
    <source>
        <dbReference type="Pfam" id="PF14392"/>
    </source>
</evidence>
<dbReference type="Proteomes" id="UP000504610">
    <property type="component" value="Chromosome 7"/>
</dbReference>
<dbReference type="Pfam" id="PF14392">
    <property type="entry name" value="zf-CCHC_4"/>
    <property type="match status" value="1"/>
</dbReference>
<organism evidence="3 4">
    <name type="scientific">Raphanus sativus</name>
    <name type="common">Radish</name>
    <name type="synonym">Raphanus raphanistrum var. sativus</name>
    <dbReference type="NCBI Taxonomy" id="3726"/>
    <lineage>
        <taxon>Eukaryota</taxon>
        <taxon>Viridiplantae</taxon>
        <taxon>Streptophyta</taxon>
        <taxon>Embryophyta</taxon>
        <taxon>Tracheophyta</taxon>
        <taxon>Spermatophyta</taxon>
        <taxon>Magnoliopsida</taxon>
        <taxon>eudicotyledons</taxon>
        <taxon>Gunneridae</taxon>
        <taxon>Pentapetalae</taxon>
        <taxon>rosids</taxon>
        <taxon>malvids</taxon>
        <taxon>Brassicales</taxon>
        <taxon>Brassicaceae</taxon>
        <taxon>Brassiceae</taxon>
        <taxon>Raphanus</taxon>
    </lineage>
</organism>
<evidence type="ECO:0000313" key="3">
    <source>
        <dbReference type="Proteomes" id="UP000504610"/>
    </source>
</evidence>
<dbReference type="AlphaFoldDB" id="A0A6J0K926"/>
<reference evidence="4" key="2">
    <citation type="submission" date="2025-08" db="UniProtKB">
        <authorList>
            <consortium name="RefSeq"/>
        </authorList>
    </citation>
    <scope>IDENTIFICATION</scope>
    <source>
        <tissue evidence="4">Leaf</tissue>
    </source>
</reference>
<dbReference type="PANTHER" id="PTHR31286">
    <property type="entry name" value="GLYCINE-RICH CELL WALL STRUCTURAL PROTEIN 1.8-LIKE"/>
    <property type="match status" value="1"/>
</dbReference>
<gene>
    <name evidence="4" type="primary">LOC108815338</name>
</gene>
<dbReference type="InterPro" id="IPR040256">
    <property type="entry name" value="At4g02000-like"/>
</dbReference>
<evidence type="ECO:0000259" key="1">
    <source>
        <dbReference type="Pfam" id="PF14111"/>
    </source>
</evidence>
<dbReference type="InterPro" id="IPR025836">
    <property type="entry name" value="Zn_knuckle_CX2CX4HX4C"/>
</dbReference>
<evidence type="ECO:0000313" key="4">
    <source>
        <dbReference type="RefSeq" id="XP_018443474.2"/>
    </source>
</evidence>
<dbReference type="InterPro" id="IPR025558">
    <property type="entry name" value="DUF4283"/>
</dbReference>
<keyword evidence="3" id="KW-1185">Reference proteome</keyword>
<reference evidence="3" key="1">
    <citation type="journal article" date="2019" name="Database">
        <title>The radish genome database (RadishGD): an integrated information resource for radish genomics.</title>
        <authorList>
            <person name="Yu H.J."/>
            <person name="Baek S."/>
            <person name="Lee Y.J."/>
            <person name="Cho A."/>
            <person name="Mun J.H."/>
        </authorList>
    </citation>
    <scope>NUCLEOTIDE SEQUENCE [LARGE SCALE GENOMIC DNA]</scope>
    <source>
        <strain evidence="3">cv. WK10039</strain>
    </source>
</reference>
<dbReference type="OrthoDB" id="1083658at2759"/>